<keyword evidence="9 10" id="KW-0998">Cell outer membrane</keyword>
<comment type="caution">
    <text evidence="15">The sequence shown here is derived from an EMBL/GenBank/DDBJ whole genome shotgun (WGS) entry which is preliminary data.</text>
</comment>
<dbReference type="Proteomes" id="UP001379945">
    <property type="component" value="Unassembled WGS sequence"/>
</dbReference>
<keyword evidence="6 11" id="KW-0798">TonB box</keyword>
<evidence type="ECO:0000313" key="16">
    <source>
        <dbReference type="Proteomes" id="UP001379945"/>
    </source>
</evidence>
<dbReference type="Gene3D" id="2.170.130.10">
    <property type="entry name" value="TonB-dependent receptor, plug domain"/>
    <property type="match status" value="1"/>
</dbReference>
<evidence type="ECO:0000256" key="11">
    <source>
        <dbReference type="RuleBase" id="RU003357"/>
    </source>
</evidence>
<feature type="signal peptide" evidence="12">
    <location>
        <begin position="1"/>
        <end position="25"/>
    </location>
</feature>
<dbReference type="PROSITE" id="PS52016">
    <property type="entry name" value="TONB_DEPENDENT_REC_3"/>
    <property type="match status" value="1"/>
</dbReference>
<evidence type="ECO:0000256" key="9">
    <source>
        <dbReference type="ARBA" id="ARBA00023237"/>
    </source>
</evidence>
<evidence type="ECO:0000256" key="1">
    <source>
        <dbReference type="ARBA" id="ARBA00004571"/>
    </source>
</evidence>
<keyword evidence="3 10" id="KW-0813">Transport</keyword>
<evidence type="ECO:0000256" key="7">
    <source>
        <dbReference type="ARBA" id="ARBA00023136"/>
    </source>
</evidence>
<dbReference type="InterPro" id="IPR000531">
    <property type="entry name" value="Beta-barrel_TonB"/>
</dbReference>
<dbReference type="PANTHER" id="PTHR40980:SF4">
    <property type="entry name" value="TONB-DEPENDENT RECEPTOR-LIKE BETA-BARREL DOMAIN-CONTAINING PROTEIN"/>
    <property type="match status" value="1"/>
</dbReference>
<keyword evidence="5 10" id="KW-0812">Transmembrane</keyword>
<evidence type="ECO:0000256" key="12">
    <source>
        <dbReference type="SAM" id="SignalP"/>
    </source>
</evidence>
<keyword evidence="4 10" id="KW-1134">Transmembrane beta strand</keyword>
<gene>
    <name evidence="15" type="ORF">AACH00_15535</name>
</gene>
<evidence type="ECO:0000256" key="4">
    <source>
        <dbReference type="ARBA" id="ARBA00022452"/>
    </source>
</evidence>
<dbReference type="SUPFAM" id="SSF56935">
    <property type="entry name" value="Porins"/>
    <property type="match status" value="1"/>
</dbReference>
<feature type="domain" description="TonB-dependent receptor-like beta-barrel" evidence="13">
    <location>
        <begin position="391"/>
        <end position="811"/>
    </location>
</feature>
<evidence type="ECO:0000259" key="14">
    <source>
        <dbReference type="Pfam" id="PF07715"/>
    </source>
</evidence>
<reference evidence="15 16" key="1">
    <citation type="submission" date="2024-04" db="EMBL/GenBank/DDBJ databases">
        <title>Novel species of the genus Ideonella isolated from streams.</title>
        <authorList>
            <person name="Lu H."/>
        </authorList>
    </citation>
    <scope>NUCLEOTIDE SEQUENCE [LARGE SCALE GENOMIC DNA]</scope>
    <source>
        <strain evidence="15 16">LYT19W</strain>
    </source>
</reference>
<dbReference type="RefSeq" id="WP_341400082.1">
    <property type="nucleotide sequence ID" value="NZ_JBBUTI010000011.1"/>
</dbReference>
<dbReference type="InterPro" id="IPR037066">
    <property type="entry name" value="Plug_dom_sf"/>
</dbReference>
<evidence type="ECO:0000256" key="2">
    <source>
        <dbReference type="ARBA" id="ARBA00009810"/>
    </source>
</evidence>
<dbReference type="Pfam" id="PF07715">
    <property type="entry name" value="Plug"/>
    <property type="match status" value="1"/>
</dbReference>
<sequence>MTTKAFPHHLNVICLALLAASAAQAQTAPVAVPAAVPAEADKAAVEKVNIVGQAASLRSALDKQQAAQGVINVVHADAIGQLPDNNAAEALARLPGVSVERDQGEGRFVRVRGLGADYNAVNINGALTPASEAGRRAPGLDLVPAGLIRSLEVDKTPLPEHDANSLGGTVTVRTLSAFDQPGRLLTLDLGLNHDTNAGRTRPRGSVAFADRFLDGTLGVALALSADQRRFASDNVETGGGWDGEQLASYELRRYEITRERVGGALNIDFKPADGRHFYLRSFSSRLTDDEERQSAKVSFAAPQADGATGSGSVTRSLKARQEINRSSALVLGTVLREGDWKGELEGGLSRASEDKPNVISSSGFKASFTGLGFTDSQRPQLVAPDSVFNGSLYAFDKAKLQQSAATDRVRHVRMDLQRSLEAAGWDVDLKAGLKATRRDKDNDEETFAISAKQLTATGGGFTKTQLNMGNFLTADEPAYAWGRFGPGLDQAALRKLYSGLTLANFRDAVDSQTNDFRLKEDVDAGYLQARLEQGGTQLVTGVRLERSRFVADGFASTDDTLADVHSESTRHHWLPGVLLRQDLGNQTQLRAALTNSVVRPGFDQLSPGKVIDGDEATVGNPALKPLRSRNLDLGIEHRLARDASVSAYVFHKRIRDFAFQTDLAGTPGWEAFSHVSSFANGDAAKLTGLEVAYSQALRMLPAPFNGLIVGANASFVHSRATVGGYSGGTWTGRSISLPSQSDRSINLSVGWEGQGLSTRLALNHKSPYLLEVGDVLDAAQDRYVDTQNQLDFSMSLQLDKRWTLSLEALNLSNERYYVYQGSKARNAQYEQYGRSIKVGVKLAL</sequence>
<keyword evidence="7 10" id="KW-0472">Membrane</keyword>
<dbReference type="InterPro" id="IPR036942">
    <property type="entry name" value="Beta-barrel_TonB_sf"/>
</dbReference>
<dbReference type="InterPro" id="IPR039426">
    <property type="entry name" value="TonB-dep_rcpt-like"/>
</dbReference>
<comment type="subcellular location">
    <subcellularLocation>
        <location evidence="1 10">Cell outer membrane</location>
        <topology evidence="1 10">Multi-pass membrane protein</topology>
    </subcellularLocation>
</comment>
<evidence type="ECO:0000256" key="3">
    <source>
        <dbReference type="ARBA" id="ARBA00022448"/>
    </source>
</evidence>
<keyword evidence="8 15" id="KW-0675">Receptor</keyword>
<evidence type="ECO:0000256" key="8">
    <source>
        <dbReference type="ARBA" id="ARBA00023170"/>
    </source>
</evidence>
<protein>
    <submittedName>
        <fullName evidence="15">TonB-dependent receptor</fullName>
    </submittedName>
</protein>
<proteinExistence type="inferred from homology"/>
<feature type="domain" description="TonB-dependent receptor plug" evidence="14">
    <location>
        <begin position="64"/>
        <end position="168"/>
    </location>
</feature>
<dbReference type="Pfam" id="PF00593">
    <property type="entry name" value="TonB_dep_Rec_b-barrel"/>
    <property type="match status" value="1"/>
</dbReference>
<keyword evidence="16" id="KW-1185">Reference proteome</keyword>
<dbReference type="Gene3D" id="2.40.170.20">
    <property type="entry name" value="TonB-dependent receptor, beta-barrel domain"/>
    <property type="match status" value="1"/>
</dbReference>
<evidence type="ECO:0000256" key="6">
    <source>
        <dbReference type="ARBA" id="ARBA00023077"/>
    </source>
</evidence>
<evidence type="ECO:0000259" key="13">
    <source>
        <dbReference type="Pfam" id="PF00593"/>
    </source>
</evidence>
<feature type="chain" id="PRO_5045217391" evidence="12">
    <location>
        <begin position="26"/>
        <end position="844"/>
    </location>
</feature>
<accession>A0ABU9C7A1</accession>
<dbReference type="PANTHER" id="PTHR40980">
    <property type="entry name" value="PLUG DOMAIN-CONTAINING PROTEIN"/>
    <property type="match status" value="1"/>
</dbReference>
<dbReference type="NCBIfam" id="TIGR01782">
    <property type="entry name" value="TonB-Xanth-Caul"/>
    <property type="match status" value="1"/>
</dbReference>
<evidence type="ECO:0000256" key="5">
    <source>
        <dbReference type="ARBA" id="ARBA00022692"/>
    </source>
</evidence>
<dbReference type="CDD" id="cd01347">
    <property type="entry name" value="ligand_gated_channel"/>
    <property type="match status" value="1"/>
</dbReference>
<dbReference type="InterPro" id="IPR010104">
    <property type="entry name" value="TonB_rcpt_bac"/>
</dbReference>
<name>A0ABU9C7A1_9BURK</name>
<evidence type="ECO:0000256" key="10">
    <source>
        <dbReference type="PROSITE-ProRule" id="PRU01360"/>
    </source>
</evidence>
<organism evidence="15 16">
    <name type="scientific">Ideonella margarita</name>
    <dbReference type="NCBI Taxonomy" id="2984191"/>
    <lineage>
        <taxon>Bacteria</taxon>
        <taxon>Pseudomonadati</taxon>
        <taxon>Pseudomonadota</taxon>
        <taxon>Betaproteobacteria</taxon>
        <taxon>Burkholderiales</taxon>
        <taxon>Sphaerotilaceae</taxon>
        <taxon>Ideonella</taxon>
    </lineage>
</organism>
<comment type="similarity">
    <text evidence="2 10 11">Belongs to the TonB-dependent receptor family.</text>
</comment>
<evidence type="ECO:0000313" key="15">
    <source>
        <dbReference type="EMBL" id="MEK8047774.1"/>
    </source>
</evidence>
<dbReference type="InterPro" id="IPR012910">
    <property type="entry name" value="Plug_dom"/>
</dbReference>
<dbReference type="EMBL" id="JBBUTI010000011">
    <property type="protein sequence ID" value="MEK8047774.1"/>
    <property type="molecule type" value="Genomic_DNA"/>
</dbReference>
<keyword evidence="12" id="KW-0732">Signal</keyword>